<name>A0A9D1VAP3_9BACT</name>
<organism evidence="1 2">
    <name type="scientific">Candidatus Akkermansia intestinigallinarum</name>
    <dbReference type="NCBI Taxonomy" id="2838431"/>
    <lineage>
        <taxon>Bacteria</taxon>
        <taxon>Pseudomonadati</taxon>
        <taxon>Verrucomicrobiota</taxon>
        <taxon>Verrucomicrobiia</taxon>
        <taxon>Verrucomicrobiales</taxon>
        <taxon>Akkermansiaceae</taxon>
        <taxon>Akkermansia</taxon>
    </lineage>
</organism>
<dbReference type="InterPro" id="IPR015946">
    <property type="entry name" value="KH_dom-like_a/b"/>
</dbReference>
<proteinExistence type="predicted"/>
<gene>
    <name evidence="1" type="ORF">H9862_03575</name>
</gene>
<evidence type="ECO:0000313" key="2">
    <source>
        <dbReference type="Proteomes" id="UP000823964"/>
    </source>
</evidence>
<dbReference type="PANTHER" id="PTHR39624:SF2">
    <property type="entry name" value="OSMC-LIKE PROTEIN"/>
    <property type="match status" value="1"/>
</dbReference>
<dbReference type="InterPro" id="IPR036102">
    <property type="entry name" value="OsmC/Ohrsf"/>
</dbReference>
<dbReference type="AlphaFoldDB" id="A0A9D1VAP3"/>
<comment type="caution">
    <text evidence="1">The sequence shown here is derived from an EMBL/GenBank/DDBJ whole genome shotgun (WGS) entry which is preliminary data.</text>
</comment>
<evidence type="ECO:0000313" key="1">
    <source>
        <dbReference type="EMBL" id="HIX19666.1"/>
    </source>
</evidence>
<sequence length="135" mass="14611">MVKCKITYQGGLHCALQHEPSGTTIFTDAPVDNHGKGESFSPTDLMCSAMAACMTTIMGIYAEQKGLDLSGLSIEVSKVMSANPRRIARIETEICVPLPADTPHRQALEDCALGSPAMRSLHPDIEVPITWKWLG</sequence>
<protein>
    <submittedName>
        <fullName evidence="1">OsmC family protein</fullName>
    </submittedName>
</protein>
<dbReference type="EMBL" id="DXFQ01000057">
    <property type="protein sequence ID" value="HIX19666.1"/>
    <property type="molecule type" value="Genomic_DNA"/>
</dbReference>
<dbReference type="Proteomes" id="UP000823964">
    <property type="component" value="Unassembled WGS sequence"/>
</dbReference>
<dbReference type="InterPro" id="IPR003718">
    <property type="entry name" value="OsmC/Ohr_fam"/>
</dbReference>
<reference evidence="1" key="2">
    <citation type="submission" date="2021-04" db="EMBL/GenBank/DDBJ databases">
        <authorList>
            <person name="Gilroy R."/>
        </authorList>
    </citation>
    <scope>NUCLEOTIDE SEQUENCE</scope>
    <source>
        <strain evidence="1">14975</strain>
    </source>
</reference>
<accession>A0A9D1VAP3</accession>
<dbReference type="Gene3D" id="3.30.300.20">
    <property type="match status" value="1"/>
</dbReference>
<dbReference type="Pfam" id="PF02566">
    <property type="entry name" value="OsmC"/>
    <property type="match status" value="1"/>
</dbReference>
<dbReference type="SUPFAM" id="SSF82784">
    <property type="entry name" value="OsmC-like"/>
    <property type="match status" value="1"/>
</dbReference>
<reference evidence="1" key="1">
    <citation type="journal article" date="2021" name="PeerJ">
        <title>Extensive microbial diversity within the chicken gut microbiome revealed by metagenomics and culture.</title>
        <authorList>
            <person name="Gilroy R."/>
            <person name="Ravi A."/>
            <person name="Getino M."/>
            <person name="Pursley I."/>
            <person name="Horton D.L."/>
            <person name="Alikhan N.F."/>
            <person name="Baker D."/>
            <person name="Gharbi K."/>
            <person name="Hall N."/>
            <person name="Watson M."/>
            <person name="Adriaenssens E.M."/>
            <person name="Foster-Nyarko E."/>
            <person name="Jarju S."/>
            <person name="Secka A."/>
            <person name="Antonio M."/>
            <person name="Oren A."/>
            <person name="Chaudhuri R.R."/>
            <person name="La Ragione R."/>
            <person name="Hildebrand F."/>
            <person name="Pallen M.J."/>
        </authorList>
    </citation>
    <scope>NUCLEOTIDE SEQUENCE</scope>
    <source>
        <strain evidence="1">14975</strain>
    </source>
</reference>
<dbReference type="PANTHER" id="PTHR39624">
    <property type="entry name" value="PROTEIN INVOLVED IN RIMO-MEDIATED BETA-METHYLTHIOLATION OF RIBOSOMAL PROTEIN S12 YCAO"/>
    <property type="match status" value="1"/>
</dbReference>